<dbReference type="CDD" id="cd24032">
    <property type="entry name" value="ASKHA_NBD_TsaB"/>
    <property type="match status" value="1"/>
</dbReference>
<reference evidence="3 5" key="2">
    <citation type="submission" date="2017-10" db="EMBL/GenBank/DDBJ databases">
        <title>Biodiversity and function of Thalassospira species in the particle-attached aromatic-hydrocarbon-degrading consortia from the surface seawater of the China South Sea.</title>
        <authorList>
            <person name="Dong C."/>
            <person name="Liu R."/>
            <person name="Shao Z."/>
        </authorList>
    </citation>
    <scope>NUCLEOTIDE SEQUENCE [LARGE SCALE GENOMIC DNA]</scope>
    <source>
        <strain evidence="3 5">CSC3H3</strain>
    </source>
</reference>
<sequence>MTFTDYIKKMLTGQMIKSSHSADHDMAQTGSDANGQKPAGPTLLAIDTASTSLATAVLVNGEVRGELFEKMERGQAESLLPFIMKSLREAGLEFADIDGIAVTVGPGAFTGMRIGLSTARGLGLARKIPVVGVSSLEAVAYGVDERDHQGRNILVALDSKRTEIFAQAFDARKNPISTPECVGPRQALMLPPPGPTLLVGDGAARLLGPATSSGGEFFAGTAPGLPRAGNVARIAAERWLTGKNLAPVPLYLRAPDAKRMDELAQEKAAKLQDDA</sequence>
<dbReference type="Gene3D" id="3.30.420.40">
    <property type="match status" value="2"/>
</dbReference>
<dbReference type="InterPro" id="IPR043129">
    <property type="entry name" value="ATPase_NBD"/>
</dbReference>
<dbReference type="Pfam" id="PF00814">
    <property type="entry name" value="TsaD"/>
    <property type="match status" value="1"/>
</dbReference>
<evidence type="ECO:0000259" key="2">
    <source>
        <dbReference type="Pfam" id="PF00814"/>
    </source>
</evidence>
<dbReference type="SUPFAM" id="SSF53067">
    <property type="entry name" value="Actin-like ATPase domain"/>
    <property type="match status" value="2"/>
</dbReference>
<dbReference type="Proteomes" id="UP000233597">
    <property type="component" value="Unassembled WGS sequence"/>
</dbReference>
<dbReference type="RefSeq" id="WP_101265431.1">
    <property type="nucleotide sequence ID" value="NZ_CP024199.1"/>
</dbReference>
<dbReference type="GO" id="GO:0005829">
    <property type="term" value="C:cytosol"/>
    <property type="evidence" value="ECO:0007669"/>
    <property type="project" value="TreeGrafter"/>
</dbReference>
<dbReference type="InterPro" id="IPR000905">
    <property type="entry name" value="Gcp-like_dom"/>
</dbReference>
<keyword evidence="4" id="KW-0808">Transferase</keyword>
<name>A0A2N3KVX9_9PROT</name>
<evidence type="ECO:0000256" key="1">
    <source>
        <dbReference type="SAM" id="MobiDB-lite"/>
    </source>
</evidence>
<evidence type="ECO:0000313" key="6">
    <source>
        <dbReference type="Proteomes" id="UP000233597"/>
    </source>
</evidence>
<dbReference type="AlphaFoldDB" id="A0A2N3KVX9"/>
<evidence type="ECO:0000313" key="3">
    <source>
        <dbReference type="EMBL" id="AUG54728.1"/>
    </source>
</evidence>
<dbReference type="OrthoDB" id="9809995at2"/>
<keyword evidence="5" id="KW-1185">Reference proteome</keyword>
<reference evidence="4 6" key="1">
    <citation type="submission" date="2017-09" db="EMBL/GenBank/DDBJ databases">
        <title>Biodiversity and function of Thalassospira species in the particle-attached aromatic-hydrocarbon-degrading consortia from the surface seawater of the South China Sea.</title>
        <authorList>
            <person name="Dong C."/>
            <person name="Liu R."/>
            <person name="Shao Z."/>
        </authorList>
    </citation>
    <scope>NUCLEOTIDE SEQUENCE [LARGE SCALE GENOMIC DNA]</scope>
    <source>
        <strain evidence="4 6">CSC1P2</strain>
    </source>
</reference>
<accession>A0A2N3KVX9</accession>
<dbReference type="KEGG" id="thac:CSC3H3_19880"/>
<dbReference type="PANTHER" id="PTHR11735:SF11">
    <property type="entry name" value="TRNA THREONYLCARBAMOYLADENOSINE BIOSYNTHESIS PROTEIN TSAB"/>
    <property type="match status" value="1"/>
</dbReference>
<evidence type="ECO:0000313" key="4">
    <source>
        <dbReference type="EMBL" id="PKR54732.1"/>
    </source>
</evidence>
<dbReference type="PANTHER" id="PTHR11735">
    <property type="entry name" value="TRNA N6-ADENOSINE THREONYLCARBAMOYLTRANSFERASE"/>
    <property type="match status" value="1"/>
</dbReference>
<dbReference type="InterPro" id="IPR022496">
    <property type="entry name" value="T6A_TsaB"/>
</dbReference>
<feature type="domain" description="Gcp-like" evidence="2">
    <location>
        <begin position="70"/>
        <end position="173"/>
    </location>
</feature>
<organism evidence="4 6">
    <name type="scientific">Thalassospira marina</name>
    <dbReference type="NCBI Taxonomy" id="2048283"/>
    <lineage>
        <taxon>Bacteria</taxon>
        <taxon>Pseudomonadati</taxon>
        <taxon>Pseudomonadota</taxon>
        <taxon>Alphaproteobacteria</taxon>
        <taxon>Rhodospirillales</taxon>
        <taxon>Thalassospiraceae</taxon>
        <taxon>Thalassospira</taxon>
    </lineage>
</organism>
<protein>
    <submittedName>
        <fullName evidence="4">tRNA (Adenosine(37)-N6)-threonylcarbamoyltransferase complex dimerization subunit type 1 TsaB</fullName>
    </submittedName>
</protein>
<dbReference type="Proteomes" id="UP000233458">
    <property type="component" value="Chromosome"/>
</dbReference>
<dbReference type="GO" id="GO:0016740">
    <property type="term" value="F:transferase activity"/>
    <property type="evidence" value="ECO:0007669"/>
    <property type="project" value="UniProtKB-KW"/>
</dbReference>
<evidence type="ECO:0000313" key="5">
    <source>
        <dbReference type="Proteomes" id="UP000233458"/>
    </source>
</evidence>
<dbReference type="NCBIfam" id="TIGR03725">
    <property type="entry name" value="T6A_YeaZ"/>
    <property type="match status" value="1"/>
</dbReference>
<dbReference type="EMBL" id="CP024199">
    <property type="protein sequence ID" value="AUG54728.1"/>
    <property type="molecule type" value="Genomic_DNA"/>
</dbReference>
<feature type="region of interest" description="Disordered" evidence="1">
    <location>
        <begin position="18"/>
        <end position="41"/>
    </location>
</feature>
<dbReference type="EMBL" id="NWTK01000004">
    <property type="protein sequence ID" value="PKR54732.1"/>
    <property type="molecule type" value="Genomic_DNA"/>
</dbReference>
<proteinExistence type="predicted"/>
<gene>
    <name evidence="4" type="primary">tsaB</name>
    <name evidence="4" type="ORF">COO20_08290</name>
    <name evidence="3" type="ORF">CSC3H3_19880</name>
</gene>
<dbReference type="GO" id="GO:0002949">
    <property type="term" value="P:tRNA threonylcarbamoyladenosine modification"/>
    <property type="evidence" value="ECO:0007669"/>
    <property type="project" value="InterPro"/>
</dbReference>